<evidence type="ECO:0000313" key="4">
    <source>
        <dbReference type="EMBL" id="SET28752.1"/>
    </source>
</evidence>
<name>A0A1I0D922_9FIRM</name>
<protein>
    <submittedName>
        <fullName evidence="4">Phage DNA packaging protein, Nu1 subunit of terminase</fullName>
    </submittedName>
</protein>
<feature type="region of interest" description="Disordered" evidence="2">
    <location>
        <begin position="144"/>
        <end position="177"/>
    </location>
</feature>
<evidence type="ECO:0000313" key="5">
    <source>
        <dbReference type="Proteomes" id="UP000198612"/>
    </source>
</evidence>
<dbReference type="EMBL" id="FOHG01000067">
    <property type="protein sequence ID" value="SET28752.1"/>
    <property type="molecule type" value="Genomic_DNA"/>
</dbReference>
<keyword evidence="6" id="KW-1185">Reference proteome</keyword>
<dbReference type="RefSeq" id="WP_089721056.1">
    <property type="nucleotide sequence ID" value="NZ_FNBJ01000074.1"/>
</dbReference>
<gene>
    <name evidence="3" type="ORF">SAMN04488598_1743</name>
    <name evidence="4" type="ORF">SAMN04515652_1673</name>
</gene>
<organism evidence="4 5">
    <name type="scientific">Halanaerobium congolense</name>
    <dbReference type="NCBI Taxonomy" id="54121"/>
    <lineage>
        <taxon>Bacteria</taxon>
        <taxon>Bacillati</taxon>
        <taxon>Bacillota</taxon>
        <taxon>Clostridia</taxon>
        <taxon>Halanaerobiales</taxon>
        <taxon>Halanaerobiaceae</taxon>
        <taxon>Halanaerobium</taxon>
    </lineage>
</organism>
<keyword evidence="1" id="KW-0175">Coiled coil</keyword>
<dbReference type="Proteomes" id="UP000198612">
    <property type="component" value="Unassembled WGS sequence"/>
</dbReference>
<accession>A0A1I0D922</accession>
<evidence type="ECO:0000256" key="2">
    <source>
        <dbReference type="SAM" id="MobiDB-lite"/>
    </source>
</evidence>
<dbReference type="AlphaFoldDB" id="A0A1I0D922"/>
<reference evidence="5 6" key="1">
    <citation type="submission" date="2016-10" db="EMBL/GenBank/DDBJ databases">
        <authorList>
            <person name="Varghese N."/>
            <person name="Submissions S."/>
        </authorList>
    </citation>
    <scope>NUCLEOTIDE SEQUENCE [LARGE SCALE GENOMIC DNA]</scope>
    <source>
        <strain evidence="3 6">WG2</strain>
        <strain evidence="4 5">WG5</strain>
    </source>
</reference>
<sequence>MSYEVKSKELARILGITVRRVNQLADEGDVFEREVSGNFDCVECVAAYYNNKFTDEDYKEQYNKERALHEKAKREKAEIELSEMKAEVHKAEDVEMFMTNMLVVFRNRMLSIPSKLAPQLTGVNNTNLISSMLRNEVRQALAELSEYDPEEISGNKPPEEEIKKKEEELEKIKNQEE</sequence>
<proteinExistence type="predicted"/>
<evidence type="ECO:0000313" key="3">
    <source>
        <dbReference type="EMBL" id="SDG26452.1"/>
    </source>
</evidence>
<feature type="coiled-coil region" evidence="1">
    <location>
        <begin position="55"/>
        <end position="94"/>
    </location>
</feature>
<feature type="compositionally biased region" description="Basic and acidic residues" evidence="2">
    <location>
        <begin position="157"/>
        <end position="177"/>
    </location>
</feature>
<evidence type="ECO:0000256" key="1">
    <source>
        <dbReference type="SAM" id="Coils"/>
    </source>
</evidence>
<evidence type="ECO:0000313" key="6">
    <source>
        <dbReference type="Proteomes" id="UP000199519"/>
    </source>
</evidence>
<dbReference type="EMBL" id="FNBJ01000074">
    <property type="protein sequence ID" value="SDG26452.1"/>
    <property type="molecule type" value="Genomic_DNA"/>
</dbReference>
<dbReference type="Proteomes" id="UP000199519">
    <property type="component" value="Unassembled WGS sequence"/>
</dbReference>